<organism evidence="1 3">
    <name type="scientific">Heyndrickxia sporothermodurans</name>
    <dbReference type="NCBI Taxonomy" id="46224"/>
    <lineage>
        <taxon>Bacteria</taxon>
        <taxon>Bacillati</taxon>
        <taxon>Bacillota</taxon>
        <taxon>Bacilli</taxon>
        <taxon>Bacillales</taxon>
        <taxon>Bacillaceae</taxon>
        <taxon>Heyndrickxia</taxon>
    </lineage>
</organism>
<dbReference type="STRING" id="46224.B4102_3482"/>
<dbReference type="InterPro" id="IPR019700">
    <property type="entry name" value="Sigma-G_inhibitor_Gin"/>
</dbReference>
<dbReference type="AlphaFoldDB" id="A0A150KQS1"/>
<name>A0A150KQS1_9BACI</name>
<dbReference type="PATRIC" id="fig|46224.3.peg.3739"/>
<protein>
    <submittedName>
        <fullName evidence="2">Sigma factor G inhibitor Gin</fullName>
    </submittedName>
</protein>
<evidence type="ECO:0000313" key="1">
    <source>
        <dbReference type="EMBL" id="KYD00947.1"/>
    </source>
</evidence>
<reference evidence="2 4" key="2">
    <citation type="submission" date="2020-12" db="EMBL/GenBank/DDBJ databases">
        <title>Taxonomic evaluation of the Bacillus sporothermodurans group of bacteria based on whole genome sequences.</title>
        <authorList>
            <person name="Fiedler G."/>
            <person name="Herbstmann A.-D."/>
            <person name="Doll E."/>
            <person name="Wenning M."/>
            <person name="Brinks E."/>
            <person name="Kabisch J."/>
            <person name="Breitenwieser F."/>
            <person name="Lappann M."/>
            <person name="Boehnlein C."/>
            <person name="Franz C."/>
        </authorList>
    </citation>
    <scope>NUCLEOTIDE SEQUENCE [LARGE SCALE GENOMIC DNA]</scope>
    <source>
        <strain evidence="2 4">DSM 10599</strain>
    </source>
</reference>
<dbReference type="Proteomes" id="UP000595512">
    <property type="component" value="Chromosome"/>
</dbReference>
<accession>A0A150KQS1</accession>
<evidence type="ECO:0000313" key="3">
    <source>
        <dbReference type="Proteomes" id="UP000075666"/>
    </source>
</evidence>
<dbReference type="EMBL" id="CP066701">
    <property type="protein sequence ID" value="QQX26689.1"/>
    <property type="molecule type" value="Genomic_DNA"/>
</dbReference>
<sequence>MGETLARKNIDETCIVCEQPKTLGIHLFASFICSDCEKDIIQTDTNDPKYKYYINQLKSVIKPEIYS</sequence>
<keyword evidence="3" id="KW-1185">Reference proteome</keyword>
<dbReference type="KEGG" id="hspo:JGZ69_07730"/>
<reference evidence="1 3" key="1">
    <citation type="submission" date="2016-01" db="EMBL/GenBank/DDBJ databases">
        <title>Genome Sequences of Twelve Sporeforming Bacillus Species Isolated from Foods.</title>
        <authorList>
            <person name="Berendsen E.M."/>
            <person name="Wells-Bennik M.H."/>
            <person name="Krawcyk A.O."/>
            <person name="De Jong A."/>
            <person name="Holsappel S."/>
            <person name="Eijlander R.T."/>
            <person name="Kuipers O.P."/>
        </authorList>
    </citation>
    <scope>NUCLEOTIDE SEQUENCE [LARGE SCALE GENOMIC DNA]</scope>
    <source>
        <strain evidence="1 3">B4102</strain>
    </source>
</reference>
<evidence type="ECO:0000313" key="2">
    <source>
        <dbReference type="EMBL" id="QQX26689.1"/>
    </source>
</evidence>
<dbReference type="Pfam" id="PF10764">
    <property type="entry name" value="Gin"/>
    <property type="match status" value="1"/>
</dbReference>
<dbReference type="EMBL" id="LQYN01000072">
    <property type="protein sequence ID" value="KYD00947.1"/>
    <property type="molecule type" value="Genomic_DNA"/>
</dbReference>
<dbReference type="Proteomes" id="UP000075666">
    <property type="component" value="Unassembled WGS sequence"/>
</dbReference>
<dbReference type="OrthoDB" id="2886653at2"/>
<proteinExistence type="predicted"/>
<evidence type="ECO:0000313" key="4">
    <source>
        <dbReference type="Proteomes" id="UP000595512"/>
    </source>
</evidence>
<dbReference type="RefSeq" id="WP_066233001.1">
    <property type="nucleotide sequence ID" value="NZ_CP066701.1"/>
</dbReference>
<gene>
    <name evidence="1" type="ORF">B4102_3482</name>
    <name evidence="2" type="ORF">JGZ69_07730</name>
</gene>